<evidence type="ECO:0000256" key="2">
    <source>
        <dbReference type="ARBA" id="ARBA00022448"/>
    </source>
</evidence>
<keyword evidence="3 6" id="KW-0812">Transmembrane</keyword>
<comment type="similarity">
    <text evidence="6">Belongs to the inorganic phosphate transporter (PiT) (TC 2.A.20) family.</text>
</comment>
<feature type="transmembrane region" description="Helical" evidence="6">
    <location>
        <begin position="42"/>
        <end position="63"/>
    </location>
</feature>
<evidence type="ECO:0000313" key="7">
    <source>
        <dbReference type="EMBL" id="RED16207.1"/>
    </source>
</evidence>
<dbReference type="GO" id="GO:0016020">
    <property type="term" value="C:membrane"/>
    <property type="evidence" value="ECO:0007669"/>
    <property type="project" value="UniProtKB-SubCell"/>
</dbReference>
<dbReference type="Pfam" id="PF01384">
    <property type="entry name" value="PHO4"/>
    <property type="match status" value="1"/>
</dbReference>
<comment type="caution">
    <text evidence="7">The sequence shown here is derived from an EMBL/GenBank/DDBJ whole genome shotgun (WGS) entry which is preliminary data.</text>
</comment>
<feature type="transmembrane region" description="Helical" evidence="6">
    <location>
        <begin position="75"/>
        <end position="97"/>
    </location>
</feature>
<dbReference type="PANTHER" id="PTHR11101:SF80">
    <property type="entry name" value="PHOSPHATE TRANSPORTER"/>
    <property type="match status" value="1"/>
</dbReference>
<organism evidence="7 8">
    <name type="scientific">Parasphingopyxis lamellibrachiae</name>
    <dbReference type="NCBI Taxonomy" id="680125"/>
    <lineage>
        <taxon>Bacteria</taxon>
        <taxon>Pseudomonadati</taxon>
        <taxon>Pseudomonadota</taxon>
        <taxon>Alphaproteobacteria</taxon>
        <taxon>Sphingomonadales</taxon>
        <taxon>Sphingomonadaceae</taxon>
        <taxon>Parasphingopyxis</taxon>
    </lineage>
</organism>
<evidence type="ECO:0000256" key="1">
    <source>
        <dbReference type="ARBA" id="ARBA00004141"/>
    </source>
</evidence>
<proteinExistence type="inferred from homology"/>
<name>A0A3D9FF50_9SPHN</name>
<reference evidence="7 8" key="1">
    <citation type="submission" date="2018-07" db="EMBL/GenBank/DDBJ databases">
        <title>Genomic Encyclopedia of Type Strains, Phase IV (KMG-IV): sequencing the most valuable type-strain genomes for metagenomic binning, comparative biology and taxonomic classification.</title>
        <authorList>
            <person name="Goeker M."/>
        </authorList>
    </citation>
    <scope>NUCLEOTIDE SEQUENCE [LARGE SCALE GENOMIC DNA]</scope>
    <source>
        <strain evidence="7 8">DSM 26725</strain>
    </source>
</reference>
<keyword evidence="6" id="KW-0592">Phosphate transport</keyword>
<dbReference type="InterPro" id="IPR001204">
    <property type="entry name" value="Phos_transporter"/>
</dbReference>
<dbReference type="EMBL" id="QRDP01000004">
    <property type="protein sequence ID" value="RED16207.1"/>
    <property type="molecule type" value="Genomic_DNA"/>
</dbReference>
<feature type="transmembrane region" description="Helical" evidence="6">
    <location>
        <begin position="109"/>
        <end position="128"/>
    </location>
</feature>
<accession>A0A3D9FF50</accession>
<keyword evidence="8" id="KW-1185">Reference proteome</keyword>
<evidence type="ECO:0000256" key="3">
    <source>
        <dbReference type="ARBA" id="ARBA00022692"/>
    </source>
</evidence>
<evidence type="ECO:0000256" key="4">
    <source>
        <dbReference type="ARBA" id="ARBA00022989"/>
    </source>
</evidence>
<sequence>MLVILLASTALFLAFSNGANDNFKGFATIWGSASLGYRQALILATGATILGGIASILIADTLVLQFSGKGLVPDALANAPAFALAVGGGAAITVMLATRFGFPVSTTHALVGGLIGAGLANSTSALNLGNLGSKFLLPLLISPILAALMACAVYFILSRIGSKPTGADCICLVGGQPVPTTNVGLVERKDAACLAPHLVIASQEACAVGAQPVARASVSRLRDGLHLFSAGTICFARGVNDAPKLAALLLTANLFDGIVSTLAITAAMAVGGWLLSRRVAETMSHGINQLDTTQGISANLITAGLVLFASRLGMPVSTTHVSVGSIIGTGAAGRTLDLSVVRNVVLSWVATLPVATGIAFAIGWLA</sequence>
<dbReference type="GO" id="GO:0035435">
    <property type="term" value="P:phosphate ion transmembrane transport"/>
    <property type="evidence" value="ECO:0007669"/>
    <property type="project" value="TreeGrafter"/>
</dbReference>
<feature type="transmembrane region" description="Helical" evidence="6">
    <location>
        <begin position="135"/>
        <end position="157"/>
    </location>
</feature>
<dbReference type="GO" id="GO:0005315">
    <property type="term" value="F:phosphate transmembrane transporter activity"/>
    <property type="evidence" value="ECO:0007669"/>
    <property type="project" value="InterPro"/>
</dbReference>
<dbReference type="AlphaFoldDB" id="A0A3D9FF50"/>
<keyword evidence="5 6" id="KW-0472">Membrane</keyword>
<dbReference type="PANTHER" id="PTHR11101">
    <property type="entry name" value="PHOSPHATE TRANSPORTER"/>
    <property type="match status" value="1"/>
</dbReference>
<feature type="transmembrane region" description="Helical" evidence="6">
    <location>
        <begin position="345"/>
        <end position="365"/>
    </location>
</feature>
<keyword evidence="2 6" id="KW-0813">Transport</keyword>
<dbReference type="Proteomes" id="UP000256310">
    <property type="component" value="Unassembled WGS sequence"/>
</dbReference>
<feature type="transmembrane region" description="Helical" evidence="6">
    <location>
        <begin position="254"/>
        <end position="275"/>
    </location>
</feature>
<protein>
    <recommendedName>
        <fullName evidence="6">Phosphate transporter</fullName>
    </recommendedName>
</protein>
<comment type="subcellular location">
    <subcellularLocation>
        <location evidence="1 6">Membrane</location>
        <topology evidence="1 6">Multi-pass membrane protein</topology>
    </subcellularLocation>
</comment>
<gene>
    <name evidence="7" type="ORF">DFR46_1224</name>
</gene>
<evidence type="ECO:0000313" key="8">
    <source>
        <dbReference type="Proteomes" id="UP000256310"/>
    </source>
</evidence>
<evidence type="ECO:0000256" key="6">
    <source>
        <dbReference type="RuleBase" id="RU363058"/>
    </source>
</evidence>
<evidence type="ECO:0000256" key="5">
    <source>
        <dbReference type="ARBA" id="ARBA00023136"/>
    </source>
</evidence>
<keyword evidence="4 6" id="KW-1133">Transmembrane helix</keyword>